<gene>
    <name evidence="1" type="ORF">DAERI_090053</name>
</gene>
<sequence>MGTDTWRTRAKFEGIPDYLEPSYSWLRRIYPGRIPEPQYSAVLQLLSPEFLDRTLARMIAVLDDRDYHVVLNDVDRAGGAPLPEEELSFVRRLFMEYGFPNLP</sequence>
<dbReference type="Proteomes" id="UP000236569">
    <property type="component" value="Unassembled WGS sequence"/>
</dbReference>
<dbReference type="AlphaFoldDB" id="A0A2I9DUM9"/>
<reference evidence="2" key="1">
    <citation type="submission" date="2018-01" db="EMBL/GenBank/DDBJ databases">
        <title>Draft Genome Sequence of the Radioresistant Bacterium Deinococcus aerius TR0125, Isolated from the Higher Atmosphere above Japan.</title>
        <authorList>
            <person name="Satoh K."/>
            <person name="Arai H."/>
            <person name="Sanzen T."/>
            <person name="Kawaguchi Y."/>
            <person name="Hayashi H."/>
            <person name="Yokobori S."/>
            <person name="Yamagishi A."/>
            <person name="Oono Y."/>
            <person name="Narumi I."/>
        </authorList>
    </citation>
    <scope>NUCLEOTIDE SEQUENCE [LARGE SCALE GENOMIC DNA]</scope>
    <source>
        <strain evidence="2">TR0125</strain>
    </source>
</reference>
<organism evidence="1 2">
    <name type="scientific">Deinococcus aerius</name>
    <dbReference type="NCBI Taxonomy" id="200253"/>
    <lineage>
        <taxon>Bacteria</taxon>
        <taxon>Thermotogati</taxon>
        <taxon>Deinococcota</taxon>
        <taxon>Deinococci</taxon>
        <taxon>Deinococcales</taxon>
        <taxon>Deinococcaceae</taxon>
        <taxon>Deinococcus</taxon>
    </lineage>
</organism>
<protein>
    <submittedName>
        <fullName evidence="1">DUF3349 domain-containing protein</fullName>
    </submittedName>
</protein>
<dbReference type="Gene3D" id="1.10.150.430">
    <property type="entry name" value="DUF3349, helical bundle"/>
    <property type="match status" value="1"/>
</dbReference>
<evidence type="ECO:0000313" key="1">
    <source>
        <dbReference type="EMBL" id="GBF06467.1"/>
    </source>
</evidence>
<dbReference type="EMBL" id="BFAG01000009">
    <property type="protein sequence ID" value="GBF06467.1"/>
    <property type="molecule type" value="Genomic_DNA"/>
</dbReference>
<evidence type="ECO:0000313" key="2">
    <source>
        <dbReference type="Proteomes" id="UP000236569"/>
    </source>
</evidence>
<dbReference type="InterPro" id="IPR044918">
    <property type="entry name" value="DUF3349_helical"/>
</dbReference>
<name>A0A2I9DUM9_9DEIO</name>
<comment type="caution">
    <text evidence="1">The sequence shown here is derived from an EMBL/GenBank/DDBJ whole genome shotgun (WGS) entry which is preliminary data.</text>
</comment>
<accession>A0A2I9DUM9</accession>
<proteinExistence type="predicted"/>
<keyword evidence="2" id="KW-1185">Reference proteome</keyword>